<proteinExistence type="predicted"/>
<reference evidence="2" key="2">
    <citation type="submission" date="2023-06" db="EMBL/GenBank/DDBJ databases">
        <title>Identification and characterization of horizontal gene transfer across gut microbiota members of farm animals based on homology search.</title>
        <authorList>
            <person name="Zeman M."/>
            <person name="Kubasova T."/>
            <person name="Jahodarova E."/>
            <person name="Nykrynova M."/>
            <person name="Rychlik I."/>
        </authorList>
    </citation>
    <scope>NUCLEOTIDE SEQUENCE [LARGE SCALE GENOMIC DNA]</scope>
    <source>
        <strain evidence="2">ET39</strain>
    </source>
</reference>
<dbReference type="RefSeq" id="WP_289608001.1">
    <property type="nucleotide sequence ID" value="NZ_JAUDCG010000032.1"/>
</dbReference>
<accession>A0ABT7UF60</accession>
<organism evidence="1 2">
    <name type="scientific">Amedibacillus dolichus</name>
    <dbReference type="NCBI Taxonomy" id="31971"/>
    <lineage>
        <taxon>Bacteria</taxon>
        <taxon>Bacillati</taxon>
        <taxon>Bacillota</taxon>
        <taxon>Erysipelotrichia</taxon>
        <taxon>Erysipelotrichales</taxon>
        <taxon>Erysipelotrichaceae</taxon>
        <taxon>Amedibacillus</taxon>
    </lineage>
</organism>
<reference evidence="1 2" key="3">
    <citation type="submission" date="2023-06" db="EMBL/GenBank/DDBJ databases">
        <authorList>
            <person name="Zeman M."/>
            <person name="Kubasova T."/>
            <person name="Jahodarova E."/>
            <person name="Nykrynova M."/>
            <person name="Rychlik I."/>
        </authorList>
    </citation>
    <scope>NUCLEOTIDE SEQUENCE [LARGE SCALE GENOMIC DNA]</scope>
    <source>
        <strain evidence="1 2">ET39</strain>
    </source>
</reference>
<sequence>MSWSNSITGGISLSYASNNISAAKTEDNSADFQVGVRNLNLIMPVGKTNFDLHFNIDNETYTLKNITHTNFNNDFNFDSLEFVFNSIYTEEEGQPQEYTNNIIFNNFDVTNAEFNILGEEVKSIDKIGKNQVSIISTNNKSAVVGYYCIIDGNMYSIGNAYHTEYLDKTKFSKI</sequence>
<protein>
    <submittedName>
        <fullName evidence="1">Uncharacterized protein</fullName>
    </submittedName>
</protein>
<comment type="caution">
    <text evidence="1">The sequence shown here is derived from an EMBL/GenBank/DDBJ whole genome shotgun (WGS) entry which is preliminary data.</text>
</comment>
<reference evidence="1 2" key="1">
    <citation type="submission" date="2023-06" db="EMBL/GenBank/DDBJ databases">
        <title>Identification and characterization of horizontal gene transfer across gut microbiota members of farm animals based on homology search.</title>
        <authorList>
            <person name="Schwarzerova J."/>
            <person name="Nykrynova M."/>
            <person name="Jureckova K."/>
            <person name="Cejkova D."/>
            <person name="Rychlik I."/>
        </authorList>
    </citation>
    <scope>NUCLEOTIDE SEQUENCE [LARGE SCALE GENOMIC DNA]</scope>
    <source>
        <strain evidence="1 2">ET39</strain>
    </source>
</reference>
<gene>
    <name evidence="1" type="ORF">QUV96_07885</name>
</gene>
<evidence type="ECO:0000313" key="2">
    <source>
        <dbReference type="Proteomes" id="UP001529340"/>
    </source>
</evidence>
<evidence type="ECO:0000313" key="1">
    <source>
        <dbReference type="EMBL" id="MDM8157555.1"/>
    </source>
</evidence>
<keyword evidence="2" id="KW-1185">Reference proteome</keyword>
<dbReference type="EMBL" id="JAUDCG010000032">
    <property type="protein sequence ID" value="MDM8157555.1"/>
    <property type="molecule type" value="Genomic_DNA"/>
</dbReference>
<name>A0ABT7UF60_9FIRM</name>
<dbReference type="Proteomes" id="UP001529340">
    <property type="component" value="Unassembled WGS sequence"/>
</dbReference>